<proteinExistence type="predicted"/>
<dbReference type="AlphaFoldDB" id="A0AAW0VQE2"/>
<dbReference type="PANTHER" id="PTHR33960">
    <property type="entry name" value="SIMILAR TO KIAA0825 PROTEIN"/>
    <property type="match status" value="1"/>
</dbReference>
<dbReference type="Proteomes" id="UP001445076">
    <property type="component" value="Unassembled WGS sequence"/>
</dbReference>
<dbReference type="InterPro" id="IPR027993">
    <property type="entry name" value="DUF4495"/>
</dbReference>
<name>A0AAW0VQE2_CHEQU</name>
<dbReference type="EMBL" id="JARKIK010003237">
    <property type="protein sequence ID" value="KAK8719041.1"/>
    <property type="molecule type" value="Genomic_DNA"/>
</dbReference>
<comment type="caution">
    <text evidence="1">The sequence shown here is derived from an EMBL/GenBank/DDBJ whole genome shotgun (WGS) entry which is preliminary data.</text>
</comment>
<evidence type="ECO:0000313" key="1">
    <source>
        <dbReference type="EMBL" id="KAK8719041.1"/>
    </source>
</evidence>
<keyword evidence="2" id="KW-1185">Reference proteome</keyword>
<organism evidence="1 2">
    <name type="scientific">Cherax quadricarinatus</name>
    <name type="common">Australian red claw crayfish</name>
    <dbReference type="NCBI Taxonomy" id="27406"/>
    <lineage>
        <taxon>Eukaryota</taxon>
        <taxon>Metazoa</taxon>
        <taxon>Ecdysozoa</taxon>
        <taxon>Arthropoda</taxon>
        <taxon>Crustacea</taxon>
        <taxon>Multicrustacea</taxon>
        <taxon>Malacostraca</taxon>
        <taxon>Eumalacostraca</taxon>
        <taxon>Eucarida</taxon>
        <taxon>Decapoda</taxon>
        <taxon>Pleocyemata</taxon>
        <taxon>Astacidea</taxon>
        <taxon>Parastacoidea</taxon>
        <taxon>Parastacidae</taxon>
        <taxon>Cherax</taxon>
    </lineage>
</organism>
<evidence type="ECO:0000313" key="2">
    <source>
        <dbReference type="Proteomes" id="UP001445076"/>
    </source>
</evidence>
<dbReference type="PANTHER" id="PTHR33960:SF1">
    <property type="entry name" value="SIMILAR TO KIAA0825 PROTEIN"/>
    <property type="match status" value="1"/>
</dbReference>
<protein>
    <submittedName>
        <fullName evidence="1">Uncharacterized protein</fullName>
    </submittedName>
</protein>
<gene>
    <name evidence="1" type="ORF">OTU49_014284</name>
</gene>
<reference evidence="1 2" key="1">
    <citation type="journal article" date="2024" name="BMC Genomics">
        <title>Genome assembly of redclaw crayfish (Cherax quadricarinatus) provides insights into its immune adaptation and hypoxia tolerance.</title>
        <authorList>
            <person name="Liu Z."/>
            <person name="Zheng J."/>
            <person name="Li H."/>
            <person name="Fang K."/>
            <person name="Wang S."/>
            <person name="He J."/>
            <person name="Zhou D."/>
            <person name="Weng S."/>
            <person name="Chi M."/>
            <person name="Gu Z."/>
            <person name="He J."/>
            <person name="Li F."/>
            <person name="Wang M."/>
        </authorList>
    </citation>
    <scope>NUCLEOTIDE SEQUENCE [LARGE SCALE GENOMIC DNA]</scope>
    <source>
        <strain evidence="1">ZL_2023a</strain>
    </source>
</reference>
<accession>A0AAW0VQE2</accession>
<sequence>MMIAVGERLCSLHDGNYDTHLKQMTQALLAQLEDMEDDGEEDSLDEYTDEDVIECVCTALANTVLSSVQGQHALVVVWEFLKRNMEWVQEALGIPAILPLISDHPPAQLIFTPHPPIYNPIYYYKRVVYTRLDQESLMSFKGDWDTILWNDFGLPKDTIIDLVKQRPEFQEEALLTKSQKASVNKLKPFLNNTHDPKTKK</sequence>